<dbReference type="CDD" id="cd02440">
    <property type="entry name" value="AdoMet_MTases"/>
    <property type="match status" value="1"/>
</dbReference>
<protein>
    <recommendedName>
        <fullName evidence="1">Methyltransferase type 11 domain-containing protein</fullName>
    </recommendedName>
</protein>
<comment type="caution">
    <text evidence="2">The sequence shown here is derived from an EMBL/GenBank/DDBJ whole genome shotgun (WGS) entry which is preliminary data.</text>
</comment>
<sequence length="234" mass="26320">MAELSPRAANDPRADERLPGFEVLGLKRPQFADLALWTLLSDYDFDSVLDVGGGAGEHSEVFLAFGKQVTTVDYGKSVYFERRSPQLQCVIGDFNTLELPERYDCVWCSHVLEHQLDAQRFLGRLHGALRESGVLALSVPPMKHQIVGGHVSLWNAGLLLYRLVLAGFDCRQARVRQYGYNISVLLEKRSIEVPELAFDCGDIRRLKAFLPANLPFASNDLDDPFDGNLQRLNW</sequence>
<feature type="domain" description="Methyltransferase type 11" evidence="1">
    <location>
        <begin position="49"/>
        <end position="136"/>
    </location>
</feature>
<organism evidence="2 3">
    <name type="scientific">Ideonella azotifigens</name>
    <dbReference type="NCBI Taxonomy" id="513160"/>
    <lineage>
        <taxon>Bacteria</taxon>
        <taxon>Pseudomonadati</taxon>
        <taxon>Pseudomonadota</taxon>
        <taxon>Betaproteobacteria</taxon>
        <taxon>Burkholderiales</taxon>
        <taxon>Sphaerotilaceae</taxon>
        <taxon>Ideonella</taxon>
    </lineage>
</organism>
<evidence type="ECO:0000313" key="2">
    <source>
        <dbReference type="EMBL" id="GAA0757088.1"/>
    </source>
</evidence>
<dbReference type="InterPro" id="IPR013216">
    <property type="entry name" value="Methyltransf_11"/>
</dbReference>
<evidence type="ECO:0000259" key="1">
    <source>
        <dbReference type="Pfam" id="PF08241"/>
    </source>
</evidence>
<evidence type="ECO:0000313" key="3">
    <source>
        <dbReference type="Proteomes" id="UP001500279"/>
    </source>
</evidence>
<dbReference type="RefSeq" id="WP_141287254.1">
    <property type="nucleotide sequence ID" value="NZ_BAAAEW010000023.1"/>
</dbReference>
<reference evidence="2 3" key="1">
    <citation type="journal article" date="2019" name="Int. J. Syst. Evol. Microbiol.">
        <title>The Global Catalogue of Microorganisms (GCM) 10K type strain sequencing project: providing services to taxonomists for standard genome sequencing and annotation.</title>
        <authorList>
            <consortium name="The Broad Institute Genomics Platform"/>
            <consortium name="The Broad Institute Genome Sequencing Center for Infectious Disease"/>
            <person name="Wu L."/>
            <person name="Ma J."/>
        </authorList>
    </citation>
    <scope>NUCLEOTIDE SEQUENCE [LARGE SCALE GENOMIC DNA]</scope>
    <source>
        <strain evidence="2 3">JCM 15503</strain>
    </source>
</reference>
<dbReference type="SUPFAM" id="SSF53335">
    <property type="entry name" value="S-adenosyl-L-methionine-dependent methyltransferases"/>
    <property type="match status" value="1"/>
</dbReference>
<dbReference type="Proteomes" id="UP001500279">
    <property type="component" value="Unassembled WGS sequence"/>
</dbReference>
<dbReference type="Gene3D" id="3.40.50.150">
    <property type="entry name" value="Vaccinia Virus protein VP39"/>
    <property type="match status" value="1"/>
</dbReference>
<dbReference type="EMBL" id="BAAAEW010000023">
    <property type="protein sequence ID" value="GAA0757088.1"/>
    <property type="molecule type" value="Genomic_DNA"/>
</dbReference>
<accession>A0ABN1K7D2</accession>
<proteinExistence type="predicted"/>
<dbReference type="Pfam" id="PF08241">
    <property type="entry name" value="Methyltransf_11"/>
    <property type="match status" value="1"/>
</dbReference>
<name>A0ABN1K7D2_9BURK</name>
<gene>
    <name evidence="2" type="ORF">GCM10009107_36330</name>
</gene>
<keyword evidence="3" id="KW-1185">Reference proteome</keyword>
<dbReference type="InterPro" id="IPR029063">
    <property type="entry name" value="SAM-dependent_MTases_sf"/>
</dbReference>